<organism evidence="1">
    <name type="scientific">viral metagenome</name>
    <dbReference type="NCBI Taxonomy" id="1070528"/>
    <lineage>
        <taxon>unclassified sequences</taxon>
        <taxon>metagenomes</taxon>
        <taxon>organismal metagenomes</taxon>
    </lineage>
</organism>
<dbReference type="AlphaFoldDB" id="A0A6C0AS35"/>
<proteinExistence type="predicted"/>
<dbReference type="EMBL" id="MN740803">
    <property type="protein sequence ID" value="QHS82538.1"/>
    <property type="molecule type" value="Genomic_DNA"/>
</dbReference>
<sequence>MHMSEHADFIPFSKESEKVETKVELCNDSIVQSVVSSFLERSRIGQIKYGTNLDRTDLKTLDWIQHAQEELMDGILYLEKLKQTIKQ</sequence>
<accession>A0A6C0AS35</accession>
<reference evidence="1" key="1">
    <citation type="journal article" date="2020" name="Nature">
        <title>Giant virus diversity and host interactions through global metagenomics.</title>
        <authorList>
            <person name="Schulz F."/>
            <person name="Roux S."/>
            <person name="Paez-Espino D."/>
            <person name="Jungbluth S."/>
            <person name="Walsh D.A."/>
            <person name="Denef V.J."/>
            <person name="McMahon K.D."/>
            <person name="Konstantinidis K.T."/>
            <person name="Eloe-Fadrosh E.A."/>
            <person name="Kyrpides N.C."/>
            <person name="Woyke T."/>
        </authorList>
    </citation>
    <scope>NUCLEOTIDE SEQUENCE</scope>
    <source>
        <strain evidence="1">GVMAG-S-1101171-111</strain>
    </source>
</reference>
<evidence type="ECO:0000313" key="1">
    <source>
        <dbReference type="EMBL" id="QHS82538.1"/>
    </source>
</evidence>
<protein>
    <submittedName>
        <fullName evidence="1">Uncharacterized protein</fullName>
    </submittedName>
</protein>
<name>A0A6C0AS35_9ZZZZ</name>